<gene>
    <name evidence="2" type="ORF">HME9304_01219</name>
</gene>
<keyword evidence="1" id="KW-1133">Transmembrane helix</keyword>
<evidence type="ECO:0000313" key="2">
    <source>
        <dbReference type="EMBL" id="AWX44219.1"/>
    </source>
</evidence>
<organism evidence="2 3">
    <name type="scientific">Flagellimonas maritima</name>
    <dbReference type="NCBI Taxonomy" id="1383885"/>
    <lineage>
        <taxon>Bacteria</taxon>
        <taxon>Pseudomonadati</taxon>
        <taxon>Bacteroidota</taxon>
        <taxon>Flavobacteriia</taxon>
        <taxon>Flavobacteriales</taxon>
        <taxon>Flavobacteriaceae</taxon>
        <taxon>Flagellimonas</taxon>
    </lineage>
</organism>
<dbReference type="AlphaFoldDB" id="A0A2Z4LR83"/>
<dbReference type="Proteomes" id="UP000248536">
    <property type="component" value="Chromosome"/>
</dbReference>
<feature type="transmembrane region" description="Helical" evidence="1">
    <location>
        <begin position="6"/>
        <end position="24"/>
    </location>
</feature>
<dbReference type="EMBL" id="CP030104">
    <property type="protein sequence ID" value="AWX44219.1"/>
    <property type="molecule type" value="Genomic_DNA"/>
</dbReference>
<dbReference type="KEGG" id="spon:HME9304_01219"/>
<keyword evidence="1" id="KW-0472">Membrane</keyword>
<protein>
    <submittedName>
        <fullName evidence="2">Uncharacterized protein</fullName>
    </submittedName>
</protein>
<accession>A0A2Z4LR83</accession>
<evidence type="ECO:0000256" key="1">
    <source>
        <dbReference type="SAM" id="Phobius"/>
    </source>
</evidence>
<name>A0A2Z4LR83_9FLAO</name>
<evidence type="ECO:0000313" key="3">
    <source>
        <dbReference type="Proteomes" id="UP000248536"/>
    </source>
</evidence>
<keyword evidence="1" id="KW-0812">Transmembrane</keyword>
<keyword evidence="3" id="KW-1185">Reference proteome</keyword>
<reference evidence="2 3" key="1">
    <citation type="submission" date="2018-06" db="EMBL/GenBank/DDBJ databases">
        <title>Spongiibacterium sp. HME9304 Genome sequencing and assembly.</title>
        <authorList>
            <person name="Kang H."/>
            <person name="Kim H."/>
            <person name="Joh K."/>
        </authorList>
    </citation>
    <scope>NUCLEOTIDE SEQUENCE [LARGE SCALE GENOMIC DNA]</scope>
    <source>
        <strain evidence="2 3">HME9304</strain>
    </source>
</reference>
<proteinExistence type="predicted"/>
<sequence>MEIIKIYLAVICLLLMLINIQIALKNNKKS</sequence>